<proteinExistence type="predicted"/>
<dbReference type="InterPro" id="IPR026004">
    <property type="entry name" value="Septum_form"/>
</dbReference>
<comment type="caution">
    <text evidence="4">The sequence shown here is derived from an EMBL/GenBank/DDBJ whole genome shotgun (WGS) entry which is preliminary data.</text>
</comment>
<evidence type="ECO:0000313" key="5">
    <source>
        <dbReference type="Proteomes" id="UP000642819"/>
    </source>
</evidence>
<name>A0ABQ3GF13_9MICC</name>
<feature type="transmembrane region" description="Helical" evidence="2">
    <location>
        <begin position="28"/>
        <end position="46"/>
    </location>
</feature>
<dbReference type="RefSeq" id="WP_189348864.1">
    <property type="nucleotide sequence ID" value="NZ_BMXK01000003.1"/>
</dbReference>
<accession>A0ABQ3GF13</accession>
<keyword evidence="2" id="KW-1133">Transmembrane helix</keyword>
<dbReference type="EMBL" id="BMXK01000003">
    <property type="protein sequence ID" value="GHD02763.1"/>
    <property type="molecule type" value="Genomic_DNA"/>
</dbReference>
<feature type="region of interest" description="Disordered" evidence="1">
    <location>
        <begin position="1"/>
        <end position="20"/>
    </location>
</feature>
<evidence type="ECO:0000256" key="1">
    <source>
        <dbReference type="SAM" id="MobiDB-lite"/>
    </source>
</evidence>
<feature type="domain" description="Septum formation-related" evidence="3">
    <location>
        <begin position="80"/>
        <end position="174"/>
    </location>
</feature>
<organism evidence="4 5">
    <name type="scientific">Zhihengliuella salsuginis</name>
    <dbReference type="NCBI Taxonomy" id="578222"/>
    <lineage>
        <taxon>Bacteria</taxon>
        <taxon>Bacillati</taxon>
        <taxon>Actinomycetota</taxon>
        <taxon>Actinomycetes</taxon>
        <taxon>Micrococcales</taxon>
        <taxon>Micrococcaceae</taxon>
        <taxon>Zhihengliuella</taxon>
    </lineage>
</organism>
<dbReference type="Proteomes" id="UP000642819">
    <property type="component" value="Unassembled WGS sequence"/>
</dbReference>
<evidence type="ECO:0000259" key="3">
    <source>
        <dbReference type="Pfam" id="PF13845"/>
    </source>
</evidence>
<gene>
    <name evidence="4" type="ORF">GCM10008096_08260</name>
</gene>
<protein>
    <recommendedName>
        <fullName evidence="3">Septum formation-related domain-containing protein</fullName>
    </recommendedName>
</protein>
<evidence type="ECO:0000313" key="4">
    <source>
        <dbReference type="EMBL" id="GHD02763.1"/>
    </source>
</evidence>
<dbReference type="Pfam" id="PF13845">
    <property type="entry name" value="Septum_form"/>
    <property type="match status" value="1"/>
</dbReference>
<reference evidence="5" key="1">
    <citation type="journal article" date="2019" name="Int. J. Syst. Evol. Microbiol.">
        <title>The Global Catalogue of Microorganisms (GCM) 10K type strain sequencing project: providing services to taxonomists for standard genome sequencing and annotation.</title>
        <authorList>
            <consortium name="The Broad Institute Genomics Platform"/>
            <consortium name="The Broad Institute Genome Sequencing Center for Infectious Disease"/>
            <person name="Wu L."/>
            <person name="Ma J."/>
        </authorList>
    </citation>
    <scope>NUCLEOTIDE SEQUENCE [LARGE SCALE GENOMIC DNA]</scope>
    <source>
        <strain evidence="5">KCTC 19466</strain>
    </source>
</reference>
<keyword evidence="2" id="KW-0472">Membrane</keyword>
<evidence type="ECO:0000256" key="2">
    <source>
        <dbReference type="SAM" id="Phobius"/>
    </source>
</evidence>
<keyword evidence="5" id="KW-1185">Reference proteome</keyword>
<keyword evidence="2" id="KW-0812">Transmembrane</keyword>
<sequence length="200" mass="21298">MEPTREPESSPYQPPIPAETQTRRPSRVWLLVGIVAVVLLVVYAVFRLGSSGEAPPEAGDDVVRDSDPGIDGIIAADAPASSFVVGDCLTSFTSPLEPATIVECETPHTAQFIGTADLDPDIPYPGKPDTTEKAAEACKQIKLDTDVLTSQRWEYQFSQPTGGSWEAGDRSVDCFLAVTSPDETATGTLLPAESAEETES</sequence>